<organism evidence="2 3">
    <name type="scientific">Micavibrio aeruginosavorus (strain ARL-13)</name>
    <dbReference type="NCBI Taxonomy" id="856793"/>
    <lineage>
        <taxon>Bacteria</taxon>
        <taxon>Pseudomonadati</taxon>
        <taxon>Bdellovibrionota</taxon>
        <taxon>Bdellovibrionia</taxon>
        <taxon>Bdellovibrionales</taxon>
        <taxon>Pseudobdellovibrionaceae</taxon>
        <taxon>Micavibrio</taxon>
    </lineage>
</organism>
<evidence type="ECO:0000259" key="1">
    <source>
        <dbReference type="PROSITE" id="PS50042"/>
    </source>
</evidence>
<dbReference type="PROSITE" id="PS50042">
    <property type="entry name" value="CNMP_BINDING_3"/>
    <property type="match status" value="1"/>
</dbReference>
<sequence>MAIINPENQVLERRAVPKGSFIIREGDSGNCAFLVQSGKVRVYVQHDDKDVELAKLGPGQIFGEMALVFDEKRSATVQAIEDSVLVVITRQTLDDKLRKSDPTVRAIVPMLMKRIIQTNSALINRHGDIKILVETVQNIYETIMVTLPRVQQQSFQNAVQPKLNQFLAAVQSFQEKYSDD</sequence>
<feature type="domain" description="Cyclic nucleotide-binding" evidence="1">
    <location>
        <begin position="11"/>
        <end position="114"/>
    </location>
</feature>
<dbReference type="RefSeq" id="WP_014102518.1">
    <property type="nucleotide sequence ID" value="NC_016026.1"/>
</dbReference>
<dbReference type="InterPro" id="IPR000595">
    <property type="entry name" value="cNMP-bd_dom"/>
</dbReference>
<proteinExistence type="predicted"/>
<reference evidence="2 3" key="1">
    <citation type="journal article" date="2011" name="BMC Genomics">
        <title>Genomic insights into an obligate epibiotic bacterial predator: Micavibrio aeruginosavorus ARL-13.</title>
        <authorList>
            <person name="Wang Z."/>
            <person name="Kadouri D."/>
            <person name="Wu M."/>
        </authorList>
    </citation>
    <scope>NUCLEOTIDE SEQUENCE [LARGE SCALE GENOMIC DNA]</scope>
    <source>
        <strain evidence="2 3">ARL-13</strain>
    </source>
</reference>
<dbReference type="SUPFAM" id="SSF51206">
    <property type="entry name" value="cAMP-binding domain-like"/>
    <property type="match status" value="1"/>
</dbReference>
<dbReference type="PRINTS" id="PR00103">
    <property type="entry name" value="CAMPKINASE"/>
</dbReference>
<dbReference type="InterPro" id="IPR014710">
    <property type="entry name" value="RmlC-like_jellyroll"/>
</dbReference>
<gene>
    <name evidence="2" type="ordered locus">MICA_964</name>
</gene>
<dbReference type="Proteomes" id="UP000009286">
    <property type="component" value="Chromosome"/>
</dbReference>
<evidence type="ECO:0000313" key="2">
    <source>
        <dbReference type="EMBL" id="AEP09295.1"/>
    </source>
</evidence>
<dbReference type="CDD" id="cd00038">
    <property type="entry name" value="CAP_ED"/>
    <property type="match status" value="1"/>
</dbReference>
<dbReference type="InterPro" id="IPR018490">
    <property type="entry name" value="cNMP-bd_dom_sf"/>
</dbReference>
<name>G2KLR6_MICAA</name>
<dbReference type="PANTHER" id="PTHR23011:SF28">
    <property type="entry name" value="CYCLIC NUCLEOTIDE-BINDING DOMAIN CONTAINING PROTEIN"/>
    <property type="match status" value="1"/>
</dbReference>
<evidence type="ECO:0000313" key="3">
    <source>
        <dbReference type="Proteomes" id="UP000009286"/>
    </source>
</evidence>
<dbReference type="InterPro" id="IPR018488">
    <property type="entry name" value="cNMP-bd_CS"/>
</dbReference>
<dbReference type="EMBL" id="CP002382">
    <property type="protein sequence ID" value="AEP09295.1"/>
    <property type="molecule type" value="Genomic_DNA"/>
</dbReference>
<dbReference type="PROSITE" id="PS00889">
    <property type="entry name" value="CNMP_BINDING_2"/>
    <property type="match status" value="1"/>
</dbReference>
<dbReference type="PANTHER" id="PTHR23011">
    <property type="entry name" value="CYCLIC NUCLEOTIDE-BINDING DOMAIN CONTAINING PROTEIN"/>
    <property type="match status" value="1"/>
</dbReference>
<dbReference type="Gene3D" id="2.60.120.10">
    <property type="entry name" value="Jelly Rolls"/>
    <property type="match status" value="1"/>
</dbReference>
<dbReference type="STRING" id="856793.MICA_964"/>
<dbReference type="KEGG" id="mai:MICA_964"/>
<protein>
    <submittedName>
        <fullName evidence="2">Cyclic nucleotide-binding domain protein</fullName>
    </submittedName>
</protein>
<dbReference type="Pfam" id="PF00027">
    <property type="entry name" value="cNMP_binding"/>
    <property type="match status" value="1"/>
</dbReference>
<dbReference type="HOGENOM" id="CLU_1494604_0_0_5"/>
<accession>G2KLR6</accession>
<dbReference type="eggNOG" id="COG0664">
    <property type="taxonomic scope" value="Bacteria"/>
</dbReference>
<dbReference type="AlphaFoldDB" id="G2KLR6"/>
<dbReference type="OrthoDB" id="3525895at2"/>
<dbReference type="SMART" id="SM00100">
    <property type="entry name" value="cNMP"/>
    <property type="match status" value="1"/>
</dbReference>
<keyword evidence="3" id="KW-1185">Reference proteome</keyword>